<reference evidence="2" key="1">
    <citation type="submission" date="2020-10" db="EMBL/GenBank/DDBJ databases">
        <authorList>
            <person name="Gilroy R."/>
        </authorList>
    </citation>
    <scope>NUCLEOTIDE SEQUENCE</scope>
    <source>
        <strain evidence="2">2478</strain>
    </source>
</reference>
<dbReference type="Pfam" id="PF03417">
    <property type="entry name" value="AAT"/>
    <property type="match status" value="1"/>
</dbReference>
<evidence type="ECO:0000259" key="1">
    <source>
        <dbReference type="Pfam" id="PF03417"/>
    </source>
</evidence>
<dbReference type="InterPro" id="IPR047794">
    <property type="entry name" value="C45_proenzyme-like"/>
</dbReference>
<dbReference type="NCBIfam" id="NF040521">
    <property type="entry name" value="C45_proenzyme"/>
    <property type="match status" value="1"/>
</dbReference>
<evidence type="ECO:0000313" key="3">
    <source>
        <dbReference type="Proteomes" id="UP000823771"/>
    </source>
</evidence>
<dbReference type="EMBL" id="JADILZ010000040">
    <property type="protein sequence ID" value="MBO8478111.1"/>
    <property type="molecule type" value="Genomic_DNA"/>
</dbReference>
<feature type="domain" description="Peptidase C45 hydrolase" evidence="1">
    <location>
        <begin position="192"/>
        <end position="384"/>
    </location>
</feature>
<sequence length="553" mass="61894">MFKKILKYTALAAVLIASGILLWAWCLYASADMKMPEHSFDDDGSLYFSDSLRTYDGNWLRLGKDGIWEMKVSGNSFERGYAIGQMSSDLLYYQENVFVEQIRRLIPSDSYLKFLRFFIIMFNRNLGENVDEEYRNEIYGISASCTHEFDAIGTPYERQMQYHSAHDIGHAMQDFMMVGCTSFAAWDGMTADGGLLVGRNFDFYMGDDFSRNKLVSFFCPDDGYRFASVSWPGMIGVLSGMNEKGLTVTINAARSDIPTSSATPISILAREILQYASDIGQAYRIASRHRTFVSESILIGSAADHMAAVIEISPDKMSLFAPEGDKVICTNHFQSNEFMSDRRNSENIRTSDSPYRYKRTEELAAGLAPLDRADAAAILRDRYGLGGCELGLTNEMAVNQLIAHHSVIFMPDSLMMWVSTAPWQCGKYVAYDLRRIFSDSTVPSGEICIPQDSIAHDPFLDGKGYSDALEYRRIHKVLRACADAGTPGPDGIVDSLVAVNPHFYGTYDIAGDYYFCTGEHEKAVACWEKALALPVPKTGIRDSIEKKIKKCKI</sequence>
<accession>A0A9D9NLQ0</accession>
<reference evidence="2" key="2">
    <citation type="journal article" date="2021" name="PeerJ">
        <title>Extensive microbial diversity within the chicken gut microbiome revealed by metagenomics and culture.</title>
        <authorList>
            <person name="Gilroy R."/>
            <person name="Ravi A."/>
            <person name="Getino M."/>
            <person name="Pursley I."/>
            <person name="Horton D.L."/>
            <person name="Alikhan N.F."/>
            <person name="Baker D."/>
            <person name="Gharbi K."/>
            <person name="Hall N."/>
            <person name="Watson M."/>
            <person name="Adriaenssens E.M."/>
            <person name="Foster-Nyarko E."/>
            <person name="Jarju S."/>
            <person name="Secka A."/>
            <person name="Antonio M."/>
            <person name="Oren A."/>
            <person name="Chaudhuri R.R."/>
            <person name="La Ragione R."/>
            <person name="Hildebrand F."/>
            <person name="Pallen M.J."/>
        </authorList>
    </citation>
    <scope>NUCLEOTIDE SEQUENCE</scope>
    <source>
        <strain evidence="2">2478</strain>
    </source>
</reference>
<proteinExistence type="predicted"/>
<gene>
    <name evidence="2" type="ORF">IAB80_04420</name>
</gene>
<protein>
    <submittedName>
        <fullName evidence="2">Choloylglycine hydrolase</fullName>
    </submittedName>
</protein>
<evidence type="ECO:0000313" key="2">
    <source>
        <dbReference type="EMBL" id="MBO8478111.1"/>
    </source>
</evidence>
<dbReference type="InterPro" id="IPR047803">
    <property type="entry name" value="DCD1A/B-like"/>
</dbReference>
<dbReference type="Proteomes" id="UP000823771">
    <property type="component" value="Unassembled WGS sequence"/>
</dbReference>
<dbReference type="InterPro" id="IPR005079">
    <property type="entry name" value="Peptidase_C45_hydrolase"/>
</dbReference>
<dbReference type="PANTHER" id="PTHR35190">
    <property type="entry name" value="PROTEIN DCD1B"/>
    <property type="match status" value="1"/>
</dbReference>
<dbReference type="GO" id="GO:0016787">
    <property type="term" value="F:hydrolase activity"/>
    <property type="evidence" value="ECO:0007669"/>
    <property type="project" value="UniProtKB-KW"/>
</dbReference>
<organism evidence="2 3">
    <name type="scientific">Candidatus Cryptobacteroides excrementipullorum</name>
    <dbReference type="NCBI Taxonomy" id="2840761"/>
    <lineage>
        <taxon>Bacteria</taxon>
        <taxon>Pseudomonadati</taxon>
        <taxon>Bacteroidota</taxon>
        <taxon>Bacteroidia</taxon>
        <taxon>Bacteroidales</taxon>
        <taxon>Candidatus Cryptobacteroides</taxon>
    </lineage>
</organism>
<name>A0A9D9NLQ0_9BACT</name>
<dbReference type="Gene3D" id="3.60.60.10">
    <property type="entry name" value="Penicillin V Acylase, Chain A"/>
    <property type="match status" value="1"/>
</dbReference>
<comment type="caution">
    <text evidence="2">The sequence shown here is derived from an EMBL/GenBank/DDBJ whole genome shotgun (WGS) entry which is preliminary data.</text>
</comment>
<dbReference type="PANTHER" id="PTHR35190:SF1">
    <property type="entry name" value="PEPTIDASE C45 HYDROLASE DOMAIN-CONTAINING PROTEIN"/>
    <property type="match status" value="1"/>
</dbReference>
<dbReference type="AlphaFoldDB" id="A0A9D9NLQ0"/>
<keyword evidence="2" id="KW-0378">Hydrolase</keyword>